<comment type="caution">
    <text evidence="1">The sequence shown here is derived from an EMBL/GenBank/DDBJ whole genome shotgun (WGS) entry which is preliminary data.</text>
</comment>
<accession>A0ABR3NML9</accession>
<keyword evidence="2" id="KW-1185">Reference proteome</keyword>
<sequence>RRKKFIQQHEDSTERTPAVVLQVKIGVKNVSGTNSALLDMSKYGDSARNKPTALTAQKEIHFLHM</sequence>
<gene>
    <name evidence="1" type="ORF">QQF64_024923</name>
</gene>
<name>A0ABR3NML9_9TELE</name>
<reference evidence="1 2" key="1">
    <citation type="submission" date="2023-09" db="EMBL/GenBank/DDBJ databases">
        <authorList>
            <person name="Wang M."/>
        </authorList>
    </citation>
    <scope>NUCLEOTIDE SEQUENCE [LARGE SCALE GENOMIC DNA]</scope>
    <source>
        <strain evidence="1">GT-2023</strain>
        <tissue evidence="1">Liver</tissue>
    </source>
</reference>
<protein>
    <submittedName>
        <fullName evidence="1">Uncharacterized protein</fullName>
    </submittedName>
</protein>
<evidence type="ECO:0000313" key="2">
    <source>
        <dbReference type="Proteomes" id="UP001558613"/>
    </source>
</evidence>
<dbReference type="EMBL" id="JAYMGO010000003">
    <property type="protein sequence ID" value="KAL1278250.1"/>
    <property type="molecule type" value="Genomic_DNA"/>
</dbReference>
<proteinExistence type="predicted"/>
<organism evidence="1 2">
    <name type="scientific">Cirrhinus molitorella</name>
    <name type="common">mud carp</name>
    <dbReference type="NCBI Taxonomy" id="172907"/>
    <lineage>
        <taxon>Eukaryota</taxon>
        <taxon>Metazoa</taxon>
        <taxon>Chordata</taxon>
        <taxon>Craniata</taxon>
        <taxon>Vertebrata</taxon>
        <taxon>Euteleostomi</taxon>
        <taxon>Actinopterygii</taxon>
        <taxon>Neopterygii</taxon>
        <taxon>Teleostei</taxon>
        <taxon>Ostariophysi</taxon>
        <taxon>Cypriniformes</taxon>
        <taxon>Cyprinidae</taxon>
        <taxon>Labeoninae</taxon>
        <taxon>Labeonini</taxon>
        <taxon>Cirrhinus</taxon>
    </lineage>
</organism>
<feature type="non-terminal residue" evidence="1">
    <location>
        <position position="1"/>
    </location>
</feature>
<evidence type="ECO:0000313" key="1">
    <source>
        <dbReference type="EMBL" id="KAL1278250.1"/>
    </source>
</evidence>
<dbReference type="Proteomes" id="UP001558613">
    <property type="component" value="Unassembled WGS sequence"/>
</dbReference>